<feature type="transmembrane region" description="Helical" evidence="1">
    <location>
        <begin position="6"/>
        <end position="25"/>
    </location>
</feature>
<dbReference type="eggNOG" id="ENOG502TMWK">
    <property type="taxonomic scope" value="Eukaryota"/>
</dbReference>
<dbReference type="GeneID" id="20715341"/>
<proteinExistence type="predicted"/>
<dbReference type="Proteomes" id="UP000003786">
    <property type="component" value="Chromosome 3"/>
</dbReference>
<keyword evidence="1" id="KW-1133">Transmembrane helix</keyword>
<reference evidence="2 3" key="1">
    <citation type="journal article" date="2012" name="MBio">
        <title>Comparative genome analysis of three eukaryotic parasites with differing abilities to transform leukocytes reveals key mediators of Theileria-induced leukocyte transformation.</title>
        <authorList>
            <person name="Hayashida K."/>
            <person name="Hara Y."/>
            <person name="Abe T."/>
            <person name="Yamasaki C."/>
            <person name="Toyoda A."/>
            <person name="Kosuge T."/>
            <person name="Suzuki Y."/>
            <person name="Sato Y."/>
            <person name="Kawashima S."/>
            <person name="Katayama T."/>
            <person name="Wakaguri H."/>
            <person name="Inoue N."/>
            <person name="Homma K."/>
            <person name="Tada-Umezaki M."/>
            <person name="Yagi Y."/>
            <person name="Fujii Y."/>
            <person name="Habara T."/>
            <person name="Kanehisa M."/>
            <person name="Watanabe H."/>
            <person name="Ito K."/>
            <person name="Gojobori T."/>
            <person name="Sugawara H."/>
            <person name="Imanishi T."/>
            <person name="Weir W."/>
            <person name="Gardner M."/>
            <person name="Pain A."/>
            <person name="Shiels B."/>
            <person name="Hattori M."/>
            <person name="Nene V."/>
            <person name="Sugimoto C."/>
        </authorList>
    </citation>
    <scope>NUCLEOTIDE SEQUENCE [LARGE SCALE GENOMIC DNA]</scope>
    <source>
        <strain evidence="2 3">Shintoku</strain>
    </source>
</reference>
<dbReference type="PROSITE" id="PS51257">
    <property type="entry name" value="PROKAR_LIPOPROTEIN"/>
    <property type="match status" value="1"/>
</dbReference>
<dbReference type="RefSeq" id="XP_009691183.1">
    <property type="nucleotide sequence ID" value="XM_009692888.1"/>
</dbReference>
<evidence type="ECO:0000256" key="1">
    <source>
        <dbReference type="SAM" id="Phobius"/>
    </source>
</evidence>
<organism evidence="2 3">
    <name type="scientific">Theileria orientalis strain Shintoku</name>
    <dbReference type="NCBI Taxonomy" id="869250"/>
    <lineage>
        <taxon>Eukaryota</taxon>
        <taxon>Sar</taxon>
        <taxon>Alveolata</taxon>
        <taxon>Apicomplexa</taxon>
        <taxon>Aconoidasida</taxon>
        <taxon>Piroplasmida</taxon>
        <taxon>Theileriidae</taxon>
        <taxon>Theileria</taxon>
    </lineage>
</organism>
<dbReference type="OrthoDB" id="361576at2759"/>
<dbReference type="VEuPathDB" id="PiroplasmaDB:TOT_030000143"/>
<evidence type="ECO:0000313" key="2">
    <source>
        <dbReference type="EMBL" id="BAM40882.1"/>
    </source>
</evidence>
<name>J4CDC1_THEOR</name>
<sequence>MKVFYGFGGFLVGFAVPILLGLYSCNSKNFKLADYSLKVLFFWTLTNQLFAAPLKWLFDHVSQSFWSLAYTAYPVALLVPKTNLLKTFDEYTVLFFDSGSLGFVKKQLKKACVFSRRALASGVKKLQDKMTF</sequence>
<keyword evidence="3" id="KW-1185">Reference proteome</keyword>
<dbReference type="KEGG" id="tot:TOT_030000143"/>
<evidence type="ECO:0000313" key="3">
    <source>
        <dbReference type="Proteomes" id="UP000003786"/>
    </source>
</evidence>
<keyword evidence="1" id="KW-0472">Membrane</keyword>
<dbReference type="AlphaFoldDB" id="J4CDC1"/>
<accession>J4CDC1</accession>
<dbReference type="OMA" id="KISGFIW"/>
<protein>
    <submittedName>
        <fullName evidence="2">Uncharacterized protein</fullName>
    </submittedName>
</protein>
<dbReference type="EMBL" id="AP011948">
    <property type="protein sequence ID" value="BAM40882.1"/>
    <property type="molecule type" value="Genomic_DNA"/>
</dbReference>
<gene>
    <name evidence="2" type="ORF">TOT_030000143</name>
</gene>
<keyword evidence="1" id="KW-0812">Transmembrane</keyword>